<dbReference type="InterPro" id="IPR022789">
    <property type="entry name" value="ParD"/>
</dbReference>
<dbReference type="Gene3D" id="6.10.10.120">
    <property type="entry name" value="Antitoxin ParD1-like"/>
    <property type="match status" value="1"/>
</dbReference>
<evidence type="ECO:0000313" key="3">
    <source>
        <dbReference type="EMBL" id="TLF44577.1"/>
    </source>
</evidence>
<keyword evidence="4" id="KW-1185">Reference proteome</keyword>
<evidence type="ECO:0000256" key="1">
    <source>
        <dbReference type="ARBA" id="ARBA00008580"/>
    </source>
</evidence>
<protein>
    <submittedName>
        <fullName evidence="3">Type II toxin-antitoxin system ParD family antitoxin</fullName>
    </submittedName>
</protein>
<dbReference type="PANTHER" id="PTHR36582:SF2">
    <property type="entry name" value="ANTITOXIN PARD"/>
    <property type="match status" value="1"/>
</dbReference>
<sequence>MKITINKKQQDYITNLIKSGEYQNKSEVVRDAVRLHRIHRETLIKNLRKEIKKGWEGPDSEKTIKAIIASKKKS</sequence>
<dbReference type="AlphaFoldDB" id="A0A5R8M4R2"/>
<organism evidence="3 4">
    <name type="scientific">Maribacter aurantiacus</name>
    <dbReference type="NCBI Taxonomy" id="1882343"/>
    <lineage>
        <taxon>Bacteria</taxon>
        <taxon>Pseudomonadati</taxon>
        <taxon>Bacteroidota</taxon>
        <taxon>Flavobacteriia</taxon>
        <taxon>Flavobacteriales</taxon>
        <taxon>Flavobacteriaceae</taxon>
        <taxon>Maribacter</taxon>
    </lineage>
</organism>
<reference evidence="3 4" key="1">
    <citation type="journal article" date="2017" name="Int. J. Syst. Evol. Microbiol.">
        <title>Maripseudobacter aurantiacus gen. nov., sp. nov., a novel member of the family Flavobacteriaceae isolated from a sedimentation basin.</title>
        <authorList>
            <person name="Chen C."/>
            <person name="Su Y."/>
            <person name="Tao T."/>
            <person name="Fu G."/>
            <person name="Zhang C."/>
            <person name="Sun C."/>
            <person name="Zhang X."/>
            <person name="Wu M."/>
        </authorList>
    </citation>
    <scope>NUCLEOTIDE SEQUENCE [LARGE SCALE GENOMIC DNA]</scope>
    <source>
        <strain evidence="4">CDA4</strain>
    </source>
</reference>
<dbReference type="InterPro" id="IPR010985">
    <property type="entry name" value="Ribbon_hlx_hlx"/>
</dbReference>
<proteinExistence type="inferred from homology"/>
<dbReference type="NCBIfam" id="TIGR02606">
    <property type="entry name" value="antidote_CC2985"/>
    <property type="match status" value="1"/>
</dbReference>
<dbReference type="SUPFAM" id="SSF47598">
    <property type="entry name" value="Ribbon-helix-helix"/>
    <property type="match status" value="1"/>
</dbReference>
<evidence type="ECO:0000313" key="4">
    <source>
        <dbReference type="Proteomes" id="UP000308382"/>
    </source>
</evidence>
<dbReference type="RefSeq" id="WP_138258305.1">
    <property type="nucleotide sequence ID" value="NZ_VBUK01000005.1"/>
</dbReference>
<dbReference type="PANTHER" id="PTHR36582">
    <property type="entry name" value="ANTITOXIN PARD"/>
    <property type="match status" value="1"/>
</dbReference>
<dbReference type="EMBL" id="VBUK01000005">
    <property type="protein sequence ID" value="TLF44577.1"/>
    <property type="molecule type" value="Genomic_DNA"/>
</dbReference>
<name>A0A5R8M4R2_9FLAO</name>
<dbReference type="OrthoDB" id="9815501at2"/>
<dbReference type="Pfam" id="PF03693">
    <property type="entry name" value="ParD_antitoxin"/>
    <property type="match status" value="1"/>
</dbReference>
<gene>
    <name evidence="3" type="ORF">FEK29_10045</name>
</gene>
<dbReference type="InterPro" id="IPR038296">
    <property type="entry name" value="ParD_sf"/>
</dbReference>
<comment type="similarity">
    <text evidence="1">Belongs to the ParD antitoxin family.</text>
</comment>
<dbReference type="CDD" id="cd22231">
    <property type="entry name" value="RHH_NikR_HicB-like"/>
    <property type="match status" value="1"/>
</dbReference>
<evidence type="ECO:0000256" key="2">
    <source>
        <dbReference type="ARBA" id="ARBA00022649"/>
    </source>
</evidence>
<keyword evidence="2" id="KW-1277">Toxin-antitoxin system</keyword>
<dbReference type="GO" id="GO:0006355">
    <property type="term" value="P:regulation of DNA-templated transcription"/>
    <property type="evidence" value="ECO:0007669"/>
    <property type="project" value="InterPro"/>
</dbReference>
<comment type="caution">
    <text evidence="3">The sequence shown here is derived from an EMBL/GenBank/DDBJ whole genome shotgun (WGS) entry which is preliminary data.</text>
</comment>
<dbReference type="Proteomes" id="UP000308382">
    <property type="component" value="Unassembled WGS sequence"/>
</dbReference>
<accession>A0A5R8M4R2</accession>